<evidence type="ECO:0000313" key="5">
    <source>
        <dbReference type="EMBL" id="RCG21960.1"/>
    </source>
</evidence>
<gene>
    <name evidence="5" type="ORF">DQ384_35920</name>
</gene>
<keyword evidence="5" id="KW-0808">Transferase</keyword>
<dbReference type="AlphaFoldDB" id="A0A367EXR5"/>
<reference evidence="5 6" key="1">
    <citation type="submission" date="2018-06" db="EMBL/GenBank/DDBJ databases">
        <title>Sphaerisporangium craniellae sp. nov., isolated from a marine sponge in the South China Sea.</title>
        <authorList>
            <person name="Li L."/>
        </authorList>
    </citation>
    <scope>NUCLEOTIDE SEQUENCE [LARGE SCALE GENOMIC DNA]</scope>
    <source>
        <strain evidence="5 6">CCTCC AA 208026</strain>
    </source>
</reference>
<evidence type="ECO:0000259" key="4">
    <source>
        <dbReference type="Pfam" id="PF03109"/>
    </source>
</evidence>
<feature type="domain" description="ABC1 atypical kinase-like" evidence="4">
    <location>
        <begin position="188"/>
        <end position="443"/>
    </location>
</feature>
<keyword evidence="3" id="KW-1133">Transmembrane helix</keyword>
<dbReference type="InterPro" id="IPR004147">
    <property type="entry name" value="ABC1_dom"/>
</dbReference>
<keyword evidence="3" id="KW-0812">Transmembrane</keyword>
<dbReference type="GO" id="GO:0016301">
    <property type="term" value="F:kinase activity"/>
    <property type="evidence" value="ECO:0007669"/>
    <property type="project" value="UniProtKB-KW"/>
</dbReference>
<proteinExistence type="inferred from homology"/>
<keyword evidence="6" id="KW-1185">Reference proteome</keyword>
<dbReference type="SUPFAM" id="SSF56112">
    <property type="entry name" value="Protein kinase-like (PK-like)"/>
    <property type="match status" value="1"/>
</dbReference>
<sequence length="667" mass="72081">MVSIVIGVTMVVIIAGFAMAARRLLNLRFGLFRAFLAGALAFLLAGPLAQALAGSVSPDDAAITPLWFLILAVACALLASMVFLAVAEALVPTGSLPGPVEFVRSLRGRIVRSRRYFAIIRILARHGLGPYLRGRRPDVDAASGRARLARSLRRALDEAGVTFVKMGQILSTRPDVLPAEFVDELALLQDKVAPAPWAEVERVLAAELSGPVEEVFAEFDRQPLASASIAQVYAARLHSGARVVVKVRRPGITEVVERDLDIVARLARTLDVRTRWGRAIGVRDLARGFAEALREELDFRVEAANMAAVATGSRDAAVHVPSLYPSLCGRRVLVMERLDGAPLGAASVPGETAQDKADQPGRGDQAVPIDGTDRAALARTLLDALLRQIMLDGVFHADPHPGNIMLLADGRLGLLDFGSVGRLDASLRASLQRLLLAMDRGDPLAVSDALLEVVPRPDEIDERRLERELGRFMARHMSGGGGLDGARMFTDLFRIVSGHGLSVPPEVAAVFRTLATVEGTLTRLAPGFDLVAEARAFAARHFAEQRDAATLRRAVTDEMAALLPMLRRLPRRVERIIGAAEHGRLSVNVRLFADERDRTHVTGMLHQVLLTVLAATTGIMAVLLLGIDSGPKVTDQVTLYQLFAYNLLVVASVLALRVLVLIFRRDP</sequence>
<comment type="similarity">
    <text evidence="1">Belongs to the protein kinase superfamily. ADCK protein kinase family.</text>
</comment>
<evidence type="ECO:0000256" key="2">
    <source>
        <dbReference type="SAM" id="MobiDB-lite"/>
    </source>
</evidence>
<dbReference type="OrthoDB" id="9795390at2"/>
<protein>
    <submittedName>
        <fullName evidence="5">AarF/ABC1/UbiB kinase family protein</fullName>
    </submittedName>
</protein>
<comment type="caution">
    <text evidence="5">The sequence shown here is derived from an EMBL/GenBank/DDBJ whole genome shotgun (WGS) entry which is preliminary data.</text>
</comment>
<dbReference type="EMBL" id="QOIL01000029">
    <property type="protein sequence ID" value="RCG21960.1"/>
    <property type="molecule type" value="Genomic_DNA"/>
</dbReference>
<dbReference type="Proteomes" id="UP000253094">
    <property type="component" value="Unassembled WGS sequence"/>
</dbReference>
<dbReference type="PANTHER" id="PTHR10566">
    <property type="entry name" value="CHAPERONE-ACTIVITY OF BC1 COMPLEX CABC1 -RELATED"/>
    <property type="match status" value="1"/>
</dbReference>
<keyword evidence="5" id="KW-0418">Kinase</keyword>
<accession>A0A367EXR5</accession>
<feature type="transmembrane region" description="Helical" evidence="3">
    <location>
        <begin position="608"/>
        <end position="627"/>
    </location>
</feature>
<dbReference type="CDD" id="cd05121">
    <property type="entry name" value="ABC1_ADCK3-like"/>
    <property type="match status" value="1"/>
</dbReference>
<feature type="region of interest" description="Disordered" evidence="2">
    <location>
        <begin position="345"/>
        <end position="369"/>
    </location>
</feature>
<feature type="transmembrane region" description="Helical" evidence="3">
    <location>
        <begin position="65"/>
        <end position="87"/>
    </location>
</feature>
<organism evidence="5 6">
    <name type="scientific">Sphaerisporangium album</name>
    <dbReference type="NCBI Taxonomy" id="509200"/>
    <lineage>
        <taxon>Bacteria</taxon>
        <taxon>Bacillati</taxon>
        <taxon>Actinomycetota</taxon>
        <taxon>Actinomycetes</taxon>
        <taxon>Streptosporangiales</taxon>
        <taxon>Streptosporangiaceae</taxon>
        <taxon>Sphaerisporangium</taxon>
    </lineage>
</organism>
<evidence type="ECO:0000256" key="1">
    <source>
        <dbReference type="ARBA" id="ARBA00009670"/>
    </source>
</evidence>
<dbReference type="PANTHER" id="PTHR10566:SF113">
    <property type="entry name" value="PROTEIN ACTIVITY OF BC1 COMPLEX KINASE 7, CHLOROPLASTIC"/>
    <property type="match status" value="1"/>
</dbReference>
<evidence type="ECO:0000256" key="3">
    <source>
        <dbReference type="SAM" id="Phobius"/>
    </source>
</evidence>
<evidence type="ECO:0000313" key="6">
    <source>
        <dbReference type="Proteomes" id="UP000253094"/>
    </source>
</evidence>
<feature type="transmembrane region" description="Helical" evidence="3">
    <location>
        <begin position="6"/>
        <end position="25"/>
    </location>
</feature>
<feature type="transmembrane region" description="Helical" evidence="3">
    <location>
        <begin position="32"/>
        <end position="53"/>
    </location>
</feature>
<keyword evidence="3" id="KW-0472">Membrane</keyword>
<dbReference type="InterPro" id="IPR050154">
    <property type="entry name" value="UbiB_kinase"/>
</dbReference>
<feature type="transmembrane region" description="Helical" evidence="3">
    <location>
        <begin position="639"/>
        <end position="663"/>
    </location>
</feature>
<name>A0A367EXR5_9ACTN</name>
<dbReference type="Pfam" id="PF03109">
    <property type="entry name" value="ABC1"/>
    <property type="match status" value="1"/>
</dbReference>
<dbReference type="InterPro" id="IPR011009">
    <property type="entry name" value="Kinase-like_dom_sf"/>
</dbReference>